<dbReference type="InterPro" id="IPR013767">
    <property type="entry name" value="PAS_fold"/>
</dbReference>
<dbReference type="PROSITE" id="PS50112">
    <property type="entry name" value="PAS"/>
    <property type="match status" value="1"/>
</dbReference>
<dbReference type="PANTHER" id="PTHR43065:SF16">
    <property type="entry name" value="SENSORY HISTIDINE KINASE_PHOSPHATASE NTRB"/>
    <property type="match status" value="1"/>
</dbReference>
<dbReference type="Pfam" id="PF00512">
    <property type="entry name" value="HisKA"/>
    <property type="match status" value="1"/>
</dbReference>
<dbReference type="PANTHER" id="PTHR43065">
    <property type="entry name" value="SENSOR HISTIDINE KINASE"/>
    <property type="match status" value="1"/>
</dbReference>
<comment type="function">
    <text evidence="11">Member of the two-component regulatory system NtrB/NtrC, which controls expression of the nitrogen-regulated (ntr) genes in response to nitrogen limitation. Under conditions of nitrogen limitation, NtrB autophosphorylates and transfers the phosphoryl group to NtrC. In the presence of nitrogen, acts as a phosphatase that dephosphorylates and inactivates NtrC.</text>
</comment>
<keyword evidence="10" id="KW-0535">Nitrogen fixation</keyword>
<evidence type="ECO:0000256" key="1">
    <source>
        <dbReference type="ARBA" id="ARBA00000085"/>
    </source>
</evidence>
<dbReference type="PROSITE" id="PS50109">
    <property type="entry name" value="HIS_KIN"/>
    <property type="match status" value="1"/>
</dbReference>
<keyword evidence="5" id="KW-0547">Nucleotide-binding</keyword>
<evidence type="ECO:0000259" key="15">
    <source>
        <dbReference type="PROSITE" id="PS50109"/>
    </source>
</evidence>
<comment type="caution">
    <text evidence="17">The sequence shown here is derived from an EMBL/GenBank/DDBJ whole genome shotgun (WGS) entry which is preliminary data.</text>
</comment>
<dbReference type="Pfam" id="PF00989">
    <property type="entry name" value="PAS"/>
    <property type="match status" value="1"/>
</dbReference>
<dbReference type="NCBIfam" id="NF008293">
    <property type="entry name" value="PRK11073.1"/>
    <property type="match status" value="1"/>
</dbReference>
<dbReference type="InterPro" id="IPR000014">
    <property type="entry name" value="PAS"/>
</dbReference>
<dbReference type="GO" id="GO:0000155">
    <property type="term" value="F:phosphorelay sensor kinase activity"/>
    <property type="evidence" value="ECO:0007669"/>
    <property type="project" value="InterPro"/>
</dbReference>
<keyword evidence="9" id="KW-0902">Two-component regulatory system</keyword>
<evidence type="ECO:0000256" key="7">
    <source>
        <dbReference type="ARBA" id="ARBA00022801"/>
    </source>
</evidence>
<dbReference type="GO" id="GO:0005524">
    <property type="term" value="F:ATP binding"/>
    <property type="evidence" value="ECO:0007669"/>
    <property type="project" value="UniProtKB-KW"/>
</dbReference>
<evidence type="ECO:0000256" key="11">
    <source>
        <dbReference type="ARBA" id="ARBA00037696"/>
    </source>
</evidence>
<dbReference type="AlphaFoldDB" id="A0AAW7X2R0"/>
<dbReference type="SMART" id="SM00387">
    <property type="entry name" value="HATPase_c"/>
    <property type="match status" value="1"/>
</dbReference>
<comment type="catalytic activity">
    <reaction evidence="1">
        <text>ATP + protein L-histidine = ADP + protein N-phospho-L-histidine.</text>
        <dbReference type="EC" id="2.7.13.3"/>
    </reaction>
</comment>
<evidence type="ECO:0000313" key="17">
    <source>
        <dbReference type="EMBL" id="MDO6422070.1"/>
    </source>
</evidence>
<dbReference type="GO" id="GO:0016787">
    <property type="term" value="F:hydrolase activity"/>
    <property type="evidence" value="ECO:0007669"/>
    <property type="project" value="UniProtKB-KW"/>
</dbReference>
<evidence type="ECO:0000256" key="2">
    <source>
        <dbReference type="ARBA" id="ARBA00012438"/>
    </source>
</evidence>
<evidence type="ECO:0000256" key="3">
    <source>
        <dbReference type="ARBA" id="ARBA00022553"/>
    </source>
</evidence>
<feature type="domain" description="Histidine kinase" evidence="15">
    <location>
        <begin position="136"/>
        <end position="354"/>
    </location>
</feature>
<dbReference type="EC" id="2.7.13.3" evidence="2"/>
<evidence type="ECO:0000259" key="16">
    <source>
        <dbReference type="PROSITE" id="PS50112"/>
    </source>
</evidence>
<keyword evidence="7" id="KW-0378">Hydrolase</keyword>
<dbReference type="Pfam" id="PF02518">
    <property type="entry name" value="HATPase_c"/>
    <property type="match status" value="1"/>
</dbReference>
<accession>A0AAW7X2R0</accession>
<dbReference type="Proteomes" id="UP001169760">
    <property type="component" value="Unassembled WGS sequence"/>
</dbReference>
<evidence type="ECO:0000256" key="6">
    <source>
        <dbReference type="ARBA" id="ARBA00022777"/>
    </source>
</evidence>
<sequence>MVEQANFRQILDSLITAVIVLEDDLSIAHINASAEMLLSVSGEQLVGKPIQECFFETDGTPMSLSEALRENRNFTKRKARWSLHSHQEITVDYSVTPSPEMGKIILEVQPLDRLLRISREEALLSSQETSRNLIRSMAHEIKNPLGGIRGAAQLLSRELQDEDLDEYTRIIIDETDRLRNLVDRMLGPRTLPKNEETNIHEVLEHVAAVIKAEIGSAVKLRRDYDPSIPEVLGDKEMLIQATLNIVRNAVQALMENSNQERPPEVKLSTRVQRRYTIGRAHFPLVARIGIEDNGPGIPPEIIEDIFFPMITGRAEGTGLGLAISQNLIGQHNGLIECESEPGRTEFAIYLPLGNHYA</sequence>
<evidence type="ECO:0000256" key="4">
    <source>
        <dbReference type="ARBA" id="ARBA00022679"/>
    </source>
</evidence>
<dbReference type="InterPro" id="IPR003661">
    <property type="entry name" value="HisK_dim/P_dom"/>
</dbReference>
<evidence type="ECO:0000256" key="13">
    <source>
        <dbReference type="ARBA" id="ARBA00042313"/>
    </source>
</evidence>
<keyword evidence="6" id="KW-0418">Kinase</keyword>
<dbReference type="GO" id="GO:0006355">
    <property type="term" value="P:regulation of DNA-templated transcription"/>
    <property type="evidence" value="ECO:0007669"/>
    <property type="project" value="InterPro"/>
</dbReference>
<dbReference type="CDD" id="cd00082">
    <property type="entry name" value="HisKA"/>
    <property type="match status" value="1"/>
</dbReference>
<evidence type="ECO:0000256" key="10">
    <source>
        <dbReference type="ARBA" id="ARBA00023231"/>
    </source>
</evidence>
<dbReference type="RefSeq" id="WP_216062573.1">
    <property type="nucleotide sequence ID" value="NZ_CP123764.1"/>
</dbReference>
<dbReference type="SMART" id="SM00388">
    <property type="entry name" value="HisKA"/>
    <property type="match status" value="1"/>
</dbReference>
<keyword evidence="8" id="KW-0067">ATP-binding</keyword>
<dbReference type="SMART" id="SM00091">
    <property type="entry name" value="PAS"/>
    <property type="match status" value="1"/>
</dbReference>
<evidence type="ECO:0000256" key="14">
    <source>
        <dbReference type="ARBA" id="ARBA00043094"/>
    </source>
</evidence>
<evidence type="ECO:0000313" key="18">
    <source>
        <dbReference type="Proteomes" id="UP001169760"/>
    </source>
</evidence>
<gene>
    <name evidence="17" type="primary">glnL</name>
    <name evidence="17" type="ORF">Q4521_06270</name>
</gene>
<keyword evidence="3" id="KW-0597">Phosphoprotein</keyword>
<protein>
    <recommendedName>
        <fullName evidence="12">Sensory histidine kinase/phosphatase NtrB</fullName>
        <ecNumber evidence="2">2.7.13.3</ecNumber>
    </recommendedName>
    <alternativeName>
        <fullName evidence="13">Nitrogen regulation protein NR(II)</fullName>
    </alternativeName>
    <alternativeName>
        <fullName evidence="14">Nitrogen regulator II</fullName>
    </alternativeName>
</protein>
<reference evidence="17" key="1">
    <citation type="submission" date="2023-07" db="EMBL/GenBank/DDBJ databases">
        <title>Genome content predicts the carbon catabolic preferences of heterotrophic bacteria.</title>
        <authorList>
            <person name="Gralka M."/>
        </authorList>
    </citation>
    <scope>NUCLEOTIDE SEQUENCE</scope>
    <source>
        <strain evidence="17">I3M17_2</strain>
    </source>
</reference>
<organism evidence="17 18">
    <name type="scientific">Saccharophagus degradans</name>
    <dbReference type="NCBI Taxonomy" id="86304"/>
    <lineage>
        <taxon>Bacteria</taxon>
        <taxon>Pseudomonadati</taxon>
        <taxon>Pseudomonadota</taxon>
        <taxon>Gammaproteobacteria</taxon>
        <taxon>Cellvibrionales</taxon>
        <taxon>Cellvibrionaceae</taxon>
        <taxon>Saccharophagus</taxon>
    </lineage>
</organism>
<dbReference type="EMBL" id="JAUOPB010000004">
    <property type="protein sequence ID" value="MDO6422070.1"/>
    <property type="molecule type" value="Genomic_DNA"/>
</dbReference>
<evidence type="ECO:0000256" key="5">
    <source>
        <dbReference type="ARBA" id="ARBA00022741"/>
    </source>
</evidence>
<keyword evidence="4" id="KW-0808">Transferase</keyword>
<dbReference type="CDD" id="cd00130">
    <property type="entry name" value="PAS"/>
    <property type="match status" value="1"/>
</dbReference>
<evidence type="ECO:0000256" key="9">
    <source>
        <dbReference type="ARBA" id="ARBA00023012"/>
    </source>
</evidence>
<dbReference type="InterPro" id="IPR003594">
    <property type="entry name" value="HATPase_dom"/>
</dbReference>
<evidence type="ECO:0000256" key="8">
    <source>
        <dbReference type="ARBA" id="ARBA00022840"/>
    </source>
</evidence>
<name>A0AAW7X2R0_9GAMM</name>
<evidence type="ECO:0000256" key="12">
    <source>
        <dbReference type="ARBA" id="ARBA00039567"/>
    </source>
</evidence>
<feature type="domain" description="PAS" evidence="16">
    <location>
        <begin position="3"/>
        <end position="48"/>
    </location>
</feature>
<proteinExistence type="predicted"/>
<dbReference type="InterPro" id="IPR005467">
    <property type="entry name" value="His_kinase_dom"/>
</dbReference>